<evidence type="ECO:0000256" key="1">
    <source>
        <dbReference type="SAM" id="MobiDB-lite"/>
    </source>
</evidence>
<dbReference type="RefSeq" id="WP_053603104.1">
    <property type="nucleotide sequence ID" value="NZ_CP012600.1"/>
</dbReference>
<dbReference type="Proteomes" id="UP000067625">
    <property type="component" value="Chromosome"/>
</dbReference>
<feature type="region of interest" description="Disordered" evidence="1">
    <location>
        <begin position="159"/>
        <end position="179"/>
    </location>
</feature>
<gene>
    <name evidence="3" type="ORF">AM592_06860</name>
</gene>
<feature type="domain" description="YutG/PgpA" evidence="2">
    <location>
        <begin position="45"/>
        <end position="158"/>
    </location>
</feature>
<dbReference type="Gene3D" id="1.10.3760.10">
    <property type="entry name" value="PgpA-like"/>
    <property type="match status" value="1"/>
</dbReference>
<feature type="compositionally biased region" description="Basic and acidic residues" evidence="1">
    <location>
        <begin position="169"/>
        <end position="179"/>
    </location>
</feature>
<reference evidence="4" key="1">
    <citation type="submission" date="2015-08" db="EMBL/GenBank/DDBJ databases">
        <title>Genome sequencing project for genomic taxonomy and phylogenomics of Bacillus-like bacteria.</title>
        <authorList>
            <person name="Liu B."/>
            <person name="Wang J."/>
            <person name="Zhu Y."/>
            <person name="Liu G."/>
            <person name="Chen Q."/>
            <person name="Chen Z."/>
            <person name="Lan J."/>
            <person name="Che J."/>
            <person name="Ge C."/>
            <person name="Shi H."/>
            <person name="Pan Z."/>
            <person name="Liu X."/>
        </authorList>
    </citation>
    <scope>NUCLEOTIDE SEQUENCE [LARGE SCALE GENOMIC DNA]</scope>
    <source>
        <strain evidence="4">FJAT-4402</strain>
    </source>
</reference>
<dbReference type="Pfam" id="PF04608">
    <property type="entry name" value="PgpA"/>
    <property type="match status" value="1"/>
</dbReference>
<sequence length="179" mass="20128">MKKYTMNEMIQTTKNMLKERGVHIEDIAAIVQKLQEKYNPTLPLSVCVENVEKVLQKREIIHAVLTGLALDQLAEQSLLPEPLQHLVETDEPLYGIDEIIPLSIVNVYGSIGLTNFGYLDKEKIGIIRDLDESPEGIHTFLDDIVAALAAAAASRIAHTHQNLEDEEQEHPKEDLIQKN</sequence>
<dbReference type="AlphaFoldDB" id="A0A0M3R9F7"/>
<dbReference type="InterPro" id="IPR007686">
    <property type="entry name" value="YutG/PgpA"/>
</dbReference>
<dbReference type="SUPFAM" id="SSF101307">
    <property type="entry name" value="YutG-like"/>
    <property type="match status" value="1"/>
</dbReference>
<dbReference type="PATRIC" id="fig|1441095.3.peg.1516"/>
<proteinExistence type="predicted"/>
<dbReference type="OrthoDB" id="9793244at2"/>
<organism evidence="3 4">
    <name type="scientific">Bacillus gobiensis</name>
    <dbReference type="NCBI Taxonomy" id="1441095"/>
    <lineage>
        <taxon>Bacteria</taxon>
        <taxon>Bacillati</taxon>
        <taxon>Bacillota</taxon>
        <taxon>Bacilli</taxon>
        <taxon>Bacillales</taxon>
        <taxon>Bacillaceae</taxon>
        <taxon>Bacillus</taxon>
    </lineage>
</organism>
<accession>A0A0M3R9F7</accession>
<keyword evidence="4" id="KW-1185">Reference proteome</keyword>
<dbReference type="GO" id="GO:0006629">
    <property type="term" value="P:lipid metabolic process"/>
    <property type="evidence" value="ECO:0007669"/>
    <property type="project" value="InterPro"/>
</dbReference>
<dbReference type="STRING" id="1441095.AM592_06860"/>
<dbReference type="PIRSF" id="PIRSF019587">
    <property type="entry name" value="PGPase"/>
    <property type="match status" value="1"/>
</dbReference>
<evidence type="ECO:0000313" key="4">
    <source>
        <dbReference type="Proteomes" id="UP000067625"/>
    </source>
</evidence>
<dbReference type="GO" id="GO:0008962">
    <property type="term" value="F:phosphatidylglycerophosphatase activity"/>
    <property type="evidence" value="ECO:0007669"/>
    <property type="project" value="InterPro"/>
</dbReference>
<evidence type="ECO:0000259" key="2">
    <source>
        <dbReference type="Pfam" id="PF04608"/>
    </source>
</evidence>
<dbReference type="InterPro" id="IPR036681">
    <property type="entry name" value="PgpA-like_sf"/>
</dbReference>
<reference evidence="3 4" key="2">
    <citation type="journal article" date="2016" name="Int. J. Syst. Evol. Microbiol.">
        <title>Bacillus gobiensis sp. nov., isolated from a soil sample.</title>
        <authorList>
            <person name="Liu B."/>
            <person name="Liu G.H."/>
            <person name="Cetin S."/>
            <person name="Schumann P."/>
            <person name="Pan Z.Z."/>
            <person name="Chen Q.Q."/>
        </authorList>
    </citation>
    <scope>NUCLEOTIDE SEQUENCE [LARGE SCALE GENOMIC DNA]</scope>
    <source>
        <strain evidence="3 4">FJAT-4402</strain>
    </source>
</reference>
<dbReference type="EMBL" id="CP012600">
    <property type="protein sequence ID" value="ALC81346.1"/>
    <property type="molecule type" value="Genomic_DNA"/>
</dbReference>
<dbReference type="InterPro" id="IPR026038">
    <property type="entry name" value="Put_PGPase"/>
</dbReference>
<dbReference type="CDD" id="cd06971">
    <property type="entry name" value="PgpA"/>
    <property type="match status" value="1"/>
</dbReference>
<evidence type="ECO:0000313" key="3">
    <source>
        <dbReference type="EMBL" id="ALC81346.1"/>
    </source>
</evidence>
<name>A0A0M3R9F7_9BACI</name>
<protein>
    <recommendedName>
        <fullName evidence="2">YutG/PgpA domain-containing protein</fullName>
    </recommendedName>
</protein>